<organism evidence="3 4">
    <name type="scientific">Ameiurus melas</name>
    <name type="common">Black bullhead</name>
    <name type="synonym">Silurus melas</name>
    <dbReference type="NCBI Taxonomy" id="219545"/>
    <lineage>
        <taxon>Eukaryota</taxon>
        <taxon>Metazoa</taxon>
        <taxon>Chordata</taxon>
        <taxon>Craniata</taxon>
        <taxon>Vertebrata</taxon>
        <taxon>Euteleostomi</taxon>
        <taxon>Actinopterygii</taxon>
        <taxon>Neopterygii</taxon>
        <taxon>Teleostei</taxon>
        <taxon>Ostariophysi</taxon>
        <taxon>Siluriformes</taxon>
        <taxon>Ictaluridae</taxon>
        <taxon>Ameiurus</taxon>
    </lineage>
</organism>
<reference evidence="3 4" key="1">
    <citation type="submission" date="2020-02" db="EMBL/GenBank/DDBJ databases">
        <title>A chromosome-scale genome assembly of the black bullhead catfish (Ameiurus melas).</title>
        <authorList>
            <person name="Wen M."/>
            <person name="Zham M."/>
            <person name="Cabau C."/>
            <person name="Klopp C."/>
            <person name="Donnadieu C."/>
            <person name="Roques C."/>
            <person name="Bouchez O."/>
            <person name="Lampietro C."/>
            <person name="Jouanno E."/>
            <person name="Herpin A."/>
            <person name="Louis A."/>
            <person name="Berthelot C."/>
            <person name="Parey E."/>
            <person name="Roest-Crollius H."/>
            <person name="Braasch I."/>
            <person name="Postlethwait J."/>
            <person name="Robinson-Rechavi M."/>
            <person name="Echchiki A."/>
            <person name="Begum T."/>
            <person name="Montfort J."/>
            <person name="Schartl M."/>
            <person name="Bobe J."/>
            <person name="Guiguen Y."/>
        </authorList>
    </citation>
    <scope>NUCLEOTIDE SEQUENCE [LARGE SCALE GENOMIC DNA]</scope>
    <source>
        <strain evidence="3">M_S1</strain>
        <tissue evidence="3">Blood</tissue>
    </source>
</reference>
<keyword evidence="1" id="KW-0812">Transmembrane</keyword>
<comment type="caution">
    <text evidence="3">The sequence shown here is derived from an EMBL/GenBank/DDBJ whole genome shotgun (WGS) entry which is preliminary data.</text>
</comment>
<dbReference type="AlphaFoldDB" id="A0A7J6BDD1"/>
<name>A0A7J6BDD1_AMEME</name>
<dbReference type="EMBL" id="JAAGNN010000003">
    <property type="protein sequence ID" value="KAF4091758.1"/>
    <property type="molecule type" value="Genomic_DNA"/>
</dbReference>
<keyword evidence="1" id="KW-1133">Transmembrane helix</keyword>
<keyword evidence="1" id="KW-0472">Membrane</keyword>
<feature type="transmembrane region" description="Helical" evidence="1">
    <location>
        <begin position="96"/>
        <end position="117"/>
    </location>
</feature>
<proteinExistence type="predicted"/>
<accession>A0A7J6BDD1</accession>
<sequence>MKTCCYSMIFYLTFFDIWDLSTSQNSRNESKAHITATGVYVTAWEGQVTLTASNSSSHESITHTTPLLRTPFTTIWSQNAPLPTSAACSQVHVGSFLGGMTLGFFITLAVCVGYRFISSGQQGRYRALEQHDAII</sequence>
<keyword evidence="4" id="KW-1185">Reference proteome</keyword>
<keyword evidence="2" id="KW-0732">Signal</keyword>
<feature type="chain" id="PRO_5029882464" evidence="2">
    <location>
        <begin position="24"/>
        <end position="135"/>
    </location>
</feature>
<gene>
    <name evidence="3" type="ORF">AMELA_G00040470</name>
</gene>
<evidence type="ECO:0000313" key="4">
    <source>
        <dbReference type="Proteomes" id="UP000593565"/>
    </source>
</evidence>
<dbReference type="Proteomes" id="UP000593565">
    <property type="component" value="Unassembled WGS sequence"/>
</dbReference>
<protein>
    <submittedName>
        <fullName evidence="3">Uncharacterized protein</fullName>
    </submittedName>
</protein>
<evidence type="ECO:0000256" key="1">
    <source>
        <dbReference type="SAM" id="Phobius"/>
    </source>
</evidence>
<evidence type="ECO:0000313" key="3">
    <source>
        <dbReference type="EMBL" id="KAF4091758.1"/>
    </source>
</evidence>
<evidence type="ECO:0000256" key="2">
    <source>
        <dbReference type="SAM" id="SignalP"/>
    </source>
</evidence>
<feature type="signal peptide" evidence="2">
    <location>
        <begin position="1"/>
        <end position="23"/>
    </location>
</feature>